<accession>A0A0A0M3R1</accession>
<organism evidence="15 16">
    <name type="scientific">Cucumis sativus</name>
    <name type="common">Cucumber</name>
    <dbReference type="NCBI Taxonomy" id="3659"/>
    <lineage>
        <taxon>Eukaryota</taxon>
        <taxon>Viridiplantae</taxon>
        <taxon>Streptophyta</taxon>
        <taxon>Embryophyta</taxon>
        <taxon>Tracheophyta</taxon>
        <taxon>Spermatophyta</taxon>
        <taxon>Magnoliopsida</taxon>
        <taxon>eudicotyledons</taxon>
        <taxon>Gunneridae</taxon>
        <taxon>Pentapetalae</taxon>
        <taxon>rosids</taxon>
        <taxon>fabids</taxon>
        <taxon>Cucurbitales</taxon>
        <taxon>Cucurbitaceae</taxon>
        <taxon>Benincaseae</taxon>
        <taxon>Cucumis</taxon>
    </lineage>
</organism>
<dbReference type="AlphaFoldDB" id="A0A0A0M3R1"/>
<dbReference type="InterPro" id="IPR045122">
    <property type="entry name" value="Csc1-like"/>
</dbReference>
<keyword evidence="5" id="KW-0106">Calcium</keyword>
<dbReference type="Pfam" id="PF13967">
    <property type="entry name" value="RSN1_TM"/>
    <property type="match status" value="1"/>
</dbReference>
<proteinExistence type="inferred from homology"/>
<feature type="region of interest" description="Disordered" evidence="10">
    <location>
        <begin position="719"/>
        <end position="773"/>
    </location>
</feature>
<dbReference type="SMR" id="A0A0A0M3R1"/>
<feature type="domain" description="CSC1/OSCA1-like cytosolic" evidence="14">
    <location>
        <begin position="201"/>
        <end position="363"/>
    </location>
</feature>
<feature type="domain" description="CSC1/OSCA1-like 7TM region" evidence="12">
    <location>
        <begin position="374"/>
        <end position="646"/>
    </location>
</feature>
<gene>
    <name evidence="15" type="ORF">Csa_1G701320</name>
</gene>
<feature type="transmembrane region" description="Helical" evidence="11">
    <location>
        <begin position="575"/>
        <end position="605"/>
    </location>
</feature>
<keyword evidence="4 11" id="KW-0812">Transmembrane</keyword>
<dbReference type="InterPro" id="IPR027815">
    <property type="entry name" value="CSC1/OSCA1-like_cyt"/>
</dbReference>
<evidence type="ECO:0000256" key="11">
    <source>
        <dbReference type="SAM" id="Phobius"/>
    </source>
</evidence>
<evidence type="ECO:0000256" key="5">
    <source>
        <dbReference type="ARBA" id="ARBA00022837"/>
    </source>
</evidence>
<keyword evidence="3" id="KW-0813">Transport</keyword>
<dbReference type="GO" id="GO:0005886">
    <property type="term" value="C:plasma membrane"/>
    <property type="evidence" value="ECO:0000318"/>
    <property type="project" value="GO_Central"/>
</dbReference>
<dbReference type="OMA" id="MQNWLVY"/>
<dbReference type="Pfam" id="PF02714">
    <property type="entry name" value="RSN1_7TM"/>
    <property type="match status" value="1"/>
</dbReference>
<protein>
    <recommendedName>
        <fullName evidence="17">Calcium permeable stress-gated cation channel 1</fullName>
    </recommendedName>
</protein>
<evidence type="ECO:0000256" key="1">
    <source>
        <dbReference type="ARBA" id="ARBA00004141"/>
    </source>
</evidence>
<dbReference type="InterPro" id="IPR032880">
    <property type="entry name" value="CSC1/OSCA1-like_N"/>
</dbReference>
<comment type="similarity">
    <text evidence="2">Belongs to the CSC1 (TC 1.A.17) family.</text>
</comment>
<keyword evidence="7" id="KW-0406">Ion transport</keyword>
<evidence type="ECO:0000256" key="4">
    <source>
        <dbReference type="ARBA" id="ARBA00022692"/>
    </source>
</evidence>
<evidence type="ECO:0000256" key="7">
    <source>
        <dbReference type="ARBA" id="ARBA00023065"/>
    </source>
</evidence>
<dbReference type="GO" id="GO:0005227">
    <property type="term" value="F:calcium-activated cation channel activity"/>
    <property type="evidence" value="ECO:0000318"/>
    <property type="project" value="GO_Central"/>
</dbReference>
<keyword evidence="16" id="KW-1185">Reference proteome</keyword>
<reference evidence="15 16" key="2">
    <citation type="journal article" date="2009" name="PLoS ONE">
        <title>An integrated genetic and cytogenetic map of the cucumber genome.</title>
        <authorList>
            <person name="Ren Y."/>
            <person name="Zhang Z."/>
            <person name="Liu J."/>
            <person name="Staub J.E."/>
            <person name="Han Y."/>
            <person name="Cheng Z."/>
            <person name="Li X."/>
            <person name="Lu J."/>
            <person name="Miao H."/>
            <person name="Kang H."/>
            <person name="Xie B."/>
            <person name="Gu X."/>
            <person name="Wang X."/>
            <person name="Du Y."/>
            <person name="Jin W."/>
            <person name="Huang S."/>
        </authorList>
    </citation>
    <scope>NUCLEOTIDE SEQUENCE [LARGE SCALE GENOMIC DNA]</scope>
    <source>
        <strain evidence="16">cv. 9930</strain>
    </source>
</reference>
<keyword evidence="8 11" id="KW-0472">Membrane</keyword>
<feature type="transmembrane region" description="Helical" evidence="11">
    <location>
        <begin position="654"/>
        <end position="672"/>
    </location>
</feature>
<feature type="transmembrane region" description="Helical" evidence="11">
    <location>
        <begin position="12"/>
        <end position="30"/>
    </location>
</feature>
<feature type="transmembrane region" description="Helical" evidence="11">
    <location>
        <begin position="468"/>
        <end position="487"/>
    </location>
</feature>
<evidence type="ECO:0000256" key="3">
    <source>
        <dbReference type="ARBA" id="ARBA00022448"/>
    </source>
</evidence>
<dbReference type="PANTHER" id="PTHR13018">
    <property type="entry name" value="PROBABLE MEMBRANE PROTEIN DUF221-RELATED"/>
    <property type="match status" value="1"/>
</dbReference>
<dbReference type="STRING" id="3659.A0A0A0M3R1"/>
<evidence type="ECO:0008006" key="17">
    <source>
        <dbReference type="Google" id="ProtNLM"/>
    </source>
</evidence>
<feature type="transmembrane region" description="Helical" evidence="11">
    <location>
        <begin position="428"/>
        <end position="447"/>
    </location>
</feature>
<keyword evidence="9" id="KW-0407">Ion channel</keyword>
<evidence type="ECO:0000256" key="10">
    <source>
        <dbReference type="SAM" id="MobiDB-lite"/>
    </source>
</evidence>
<feature type="domain" description="CSC1/OSCA1-like N-terminal transmembrane" evidence="13">
    <location>
        <begin position="7"/>
        <end position="180"/>
    </location>
</feature>
<dbReference type="Pfam" id="PF14703">
    <property type="entry name" value="PHM7_cyt"/>
    <property type="match status" value="1"/>
</dbReference>
<feature type="compositionally biased region" description="Low complexity" evidence="10">
    <location>
        <begin position="750"/>
        <end position="764"/>
    </location>
</feature>
<evidence type="ECO:0000259" key="12">
    <source>
        <dbReference type="Pfam" id="PF02714"/>
    </source>
</evidence>
<dbReference type="Gramene" id="KGN66856">
    <property type="protein sequence ID" value="KGN66856"/>
    <property type="gene ID" value="Csa_1G701320"/>
</dbReference>
<dbReference type="Proteomes" id="UP000029981">
    <property type="component" value="Chromosome 1"/>
</dbReference>
<dbReference type="eggNOG" id="KOG1134">
    <property type="taxonomic scope" value="Eukaryota"/>
</dbReference>
<feature type="transmembrane region" description="Helical" evidence="11">
    <location>
        <begin position="631"/>
        <end position="648"/>
    </location>
</feature>
<keyword evidence="6 11" id="KW-1133">Transmembrane helix</keyword>
<reference evidence="15 16" key="3">
    <citation type="journal article" date="2010" name="BMC Genomics">
        <title>Transcriptome sequencing and comparative analysis of cucumber flowers with different sex types.</title>
        <authorList>
            <person name="Guo S."/>
            <person name="Zheng Y."/>
            <person name="Joung J.G."/>
            <person name="Liu S."/>
            <person name="Zhang Z."/>
            <person name="Crasta O.R."/>
            <person name="Sobral B.W."/>
            <person name="Xu Y."/>
            <person name="Huang S."/>
            <person name="Fei Z."/>
        </authorList>
    </citation>
    <scope>NUCLEOTIDE SEQUENCE [LARGE SCALE GENOMIC DNA]</scope>
    <source>
        <strain evidence="16">cv. 9930</strain>
    </source>
</reference>
<dbReference type="OrthoDB" id="1689567at2759"/>
<dbReference type="KEGG" id="csv:101216330"/>
<dbReference type="PANTHER" id="PTHR13018:SF93">
    <property type="entry name" value="PROTEIN OSCA1"/>
    <property type="match status" value="1"/>
</dbReference>
<evidence type="ECO:0000313" key="15">
    <source>
        <dbReference type="EMBL" id="KGN66856.1"/>
    </source>
</evidence>
<comment type="subcellular location">
    <subcellularLocation>
        <location evidence="1">Membrane</location>
        <topology evidence="1">Multi-pass membrane protein</topology>
    </subcellularLocation>
</comment>
<reference evidence="15 16" key="4">
    <citation type="journal article" date="2011" name="BMC Genomics">
        <title>RNA-Seq improves annotation of protein-coding genes in the cucumber genome.</title>
        <authorList>
            <person name="Li Z."/>
            <person name="Zhang Z."/>
            <person name="Yan P."/>
            <person name="Huang S."/>
            <person name="Fei Z."/>
            <person name="Lin K."/>
        </authorList>
    </citation>
    <scope>NUCLEOTIDE SEQUENCE [LARGE SCALE GENOMIC DNA]</scope>
    <source>
        <strain evidence="16">cv. 9930</strain>
    </source>
</reference>
<evidence type="ECO:0000256" key="6">
    <source>
        <dbReference type="ARBA" id="ARBA00022989"/>
    </source>
</evidence>
<evidence type="ECO:0000256" key="9">
    <source>
        <dbReference type="ARBA" id="ARBA00023303"/>
    </source>
</evidence>
<evidence type="ECO:0000259" key="13">
    <source>
        <dbReference type="Pfam" id="PF13967"/>
    </source>
</evidence>
<evidence type="ECO:0000313" key="16">
    <source>
        <dbReference type="Proteomes" id="UP000029981"/>
    </source>
</evidence>
<evidence type="ECO:0000256" key="2">
    <source>
        <dbReference type="ARBA" id="ARBA00007779"/>
    </source>
</evidence>
<dbReference type="EMBL" id="CM002922">
    <property type="protein sequence ID" value="KGN66856.1"/>
    <property type="molecule type" value="Genomic_DNA"/>
</dbReference>
<evidence type="ECO:0000256" key="8">
    <source>
        <dbReference type="ARBA" id="ARBA00023136"/>
    </source>
</evidence>
<feature type="compositionally biased region" description="Acidic residues" evidence="10">
    <location>
        <begin position="720"/>
        <end position="733"/>
    </location>
</feature>
<feature type="transmembrane region" description="Helical" evidence="11">
    <location>
        <begin position="101"/>
        <end position="120"/>
    </location>
</feature>
<reference evidence="15 16" key="1">
    <citation type="journal article" date="2009" name="Nat. Genet.">
        <title>The genome of the cucumber, Cucumis sativus L.</title>
        <authorList>
            <person name="Huang S."/>
            <person name="Li R."/>
            <person name="Zhang Z."/>
            <person name="Li L."/>
            <person name="Gu X."/>
            <person name="Fan W."/>
            <person name="Lucas W.J."/>
            <person name="Wang X."/>
            <person name="Xie B."/>
            <person name="Ni P."/>
            <person name="Ren Y."/>
            <person name="Zhu H."/>
            <person name="Li J."/>
            <person name="Lin K."/>
            <person name="Jin W."/>
            <person name="Fei Z."/>
            <person name="Li G."/>
            <person name="Staub J."/>
            <person name="Kilian A."/>
            <person name="van der Vossen E.A."/>
            <person name="Wu Y."/>
            <person name="Guo J."/>
            <person name="He J."/>
            <person name="Jia Z."/>
            <person name="Ren Y."/>
            <person name="Tian G."/>
            <person name="Lu Y."/>
            <person name="Ruan J."/>
            <person name="Qian W."/>
            <person name="Wang M."/>
            <person name="Huang Q."/>
            <person name="Li B."/>
            <person name="Xuan Z."/>
            <person name="Cao J."/>
            <person name="Asan"/>
            <person name="Wu Z."/>
            <person name="Zhang J."/>
            <person name="Cai Q."/>
            <person name="Bai Y."/>
            <person name="Zhao B."/>
            <person name="Han Y."/>
            <person name="Li Y."/>
            <person name="Li X."/>
            <person name="Wang S."/>
            <person name="Shi Q."/>
            <person name="Liu S."/>
            <person name="Cho W.K."/>
            <person name="Kim J.Y."/>
            <person name="Xu Y."/>
            <person name="Heller-Uszynska K."/>
            <person name="Miao H."/>
            <person name="Cheng Z."/>
            <person name="Zhang S."/>
            <person name="Wu J."/>
            <person name="Yang Y."/>
            <person name="Kang H."/>
            <person name="Li M."/>
            <person name="Liang H."/>
            <person name="Ren X."/>
            <person name="Shi Z."/>
            <person name="Wen M."/>
            <person name="Jian M."/>
            <person name="Yang H."/>
            <person name="Zhang G."/>
            <person name="Yang Z."/>
            <person name="Chen R."/>
            <person name="Liu S."/>
            <person name="Li J."/>
            <person name="Ma L."/>
            <person name="Liu H."/>
            <person name="Zhou Y."/>
            <person name="Zhao J."/>
            <person name="Fang X."/>
            <person name="Li G."/>
            <person name="Fang L."/>
            <person name="Li Y."/>
            <person name="Liu D."/>
            <person name="Zheng H."/>
            <person name="Zhang Y."/>
            <person name="Qin N."/>
            <person name="Li Z."/>
            <person name="Yang G."/>
            <person name="Yang S."/>
            <person name="Bolund L."/>
            <person name="Kristiansen K."/>
            <person name="Zheng H."/>
            <person name="Li S."/>
            <person name="Zhang X."/>
            <person name="Yang H."/>
            <person name="Wang J."/>
            <person name="Sun R."/>
            <person name="Zhang B."/>
            <person name="Jiang S."/>
            <person name="Wang J."/>
            <person name="Du Y."/>
            <person name="Li S."/>
        </authorList>
    </citation>
    <scope>NUCLEOTIDE SEQUENCE [LARGE SCALE GENOMIC DNA]</scope>
    <source>
        <strain evidence="16">cv. 9930</strain>
    </source>
</reference>
<sequence length="773" mass="87974">MATLQDIGVSAAINILSALIFLLVFAVLRLQPFNDRVYFSKWYLKGLRSSPTHAGAFVRRFVNLDFRSYLKFLNWMPEAIRMPEPELIDHAGLDSAVYLRIYLIGLKIFVPIAFLAWAVLVPVNYTDDNVSIAKVTINVTASDIDKLSISNIPAKSQRFWSHLVMAYAFTVWTCYVLMKEYEKVASLRLQFLASEKRRPDQFTVLVRNVPPDPDESVTELVEHFFLVNHPDHYLTHQVVRDANELAKLVKKKKKAQNWLDFYQLKYSRNSTVRPLMKTGFLGLWGKKVDAIEFQTAEIEKLSIEIASERKRISNDPKSIMPAAFVSFKSRWGAAVCAQTQQSRNPTLWLTEWAPEPRDVYWENLAIPYVSLTVRKLIMGVAFFFLTFFFMIPISFVQSLASIEGIEKLLPALKPIIEGDFVKSFVQGFLPGIVLKIFLIFLPTILMIMAKFEGFTSLSSLERRAAARYYIFNFVNVFLGSVIAGAAFEQLSSFIKQSADQIPKTIGVAIPMKATFFITYIMVDGWAGIAGEILMLKPLVMFHLKNFFLVKTEKDREEAMNPGSLGFNTGEPRIQLYFLLGLVYATVTPLLLPFIIVFFALGFVVFRHQIINVYNQEYESAAAFWPDVHGRIIYALIFSQVILMGLLSTKKAAQSTPFLLALPVITISFHLYCKGRYEPAFIRYPIQEAMMKDTLERAREPNLNLKGYLHAAYAHPVIKESEEDDEVESNEAFETESVLVATKRQSRRNTPLPSKASAPSSPSLPEVQRNNHQP</sequence>
<name>A0A0A0M3R1_CUCSA</name>
<feature type="transmembrane region" description="Helical" evidence="11">
    <location>
        <begin position="376"/>
        <end position="400"/>
    </location>
</feature>
<dbReference type="InterPro" id="IPR003864">
    <property type="entry name" value="CSC1/OSCA1-like_7TM"/>
</dbReference>
<evidence type="ECO:0000259" key="14">
    <source>
        <dbReference type="Pfam" id="PF14703"/>
    </source>
</evidence>